<dbReference type="EMBL" id="CP018889">
    <property type="protein sequence ID" value="AUI70199.1"/>
    <property type="molecule type" value="Genomic_DNA"/>
</dbReference>
<evidence type="ECO:0000259" key="3">
    <source>
        <dbReference type="PROSITE" id="PS50076"/>
    </source>
</evidence>
<evidence type="ECO:0000256" key="1">
    <source>
        <dbReference type="ARBA" id="ARBA00023186"/>
    </source>
</evidence>
<evidence type="ECO:0000313" key="5">
    <source>
        <dbReference type="Proteomes" id="UP000234271"/>
    </source>
</evidence>
<sequence>MKSYYDIIGVTPEATEEDIKKAMGFALQKASNDRQKMAIKRIYQVLAADGSRKNYDKALRYYNILGLDLPVEEKQLQQAANKKLQATKEGSKQLLINRALEELSKNYGAYSDVLLTSEQFTAVSKLSGIKKAVVEGEAGNNKTLFILIAAVMIAGGAAAYFFLR</sequence>
<organism evidence="4 5">
    <name type="scientific">Beggiatoa leptomitoformis</name>
    <dbReference type="NCBI Taxonomy" id="288004"/>
    <lineage>
        <taxon>Bacteria</taxon>
        <taxon>Pseudomonadati</taxon>
        <taxon>Pseudomonadota</taxon>
        <taxon>Gammaproteobacteria</taxon>
        <taxon>Thiotrichales</taxon>
        <taxon>Thiotrichaceae</taxon>
        <taxon>Beggiatoa</taxon>
    </lineage>
</organism>
<dbReference type="RefSeq" id="WP_062151238.1">
    <property type="nucleotide sequence ID" value="NZ_CP012373.2"/>
</dbReference>
<evidence type="ECO:0000313" key="4">
    <source>
        <dbReference type="EMBL" id="AUI70199.1"/>
    </source>
</evidence>
<accession>A0A2N9YIH2</accession>
<dbReference type="InterPro" id="IPR036869">
    <property type="entry name" value="J_dom_sf"/>
</dbReference>
<dbReference type="STRING" id="288004.AL038_07485"/>
<dbReference type="SUPFAM" id="SSF46565">
    <property type="entry name" value="Chaperone J-domain"/>
    <property type="match status" value="1"/>
</dbReference>
<keyword evidence="2" id="KW-0472">Membrane</keyword>
<dbReference type="InterPro" id="IPR001623">
    <property type="entry name" value="DnaJ_domain"/>
</dbReference>
<dbReference type="PROSITE" id="PS50076">
    <property type="entry name" value="DNAJ_2"/>
    <property type="match status" value="1"/>
</dbReference>
<protein>
    <recommendedName>
        <fullName evidence="3">J domain-containing protein</fullName>
    </recommendedName>
</protein>
<feature type="transmembrane region" description="Helical" evidence="2">
    <location>
        <begin position="144"/>
        <end position="163"/>
    </location>
</feature>
<keyword evidence="1" id="KW-0143">Chaperone</keyword>
<proteinExistence type="predicted"/>
<name>A0A2N9YIH2_9GAMM</name>
<feature type="domain" description="J" evidence="3">
    <location>
        <begin position="3"/>
        <end position="59"/>
    </location>
</feature>
<dbReference type="Proteomes" id="UP000234271">
    <property type="component" value="Chromosome"/>
</dbReference>
<dbReference type="AlphaFoldDB" id="A0A2N9YIH2"/>
<keyword evidence="5" id="KW-1185">Reference proteome</keyword>
<keyword evidence="2" id="KW-1133">Transmembrane helix</keyword>
<dbReference type="OrthoDB" id="9779622at2"/>
<reference evidence="5" key="1">
    <citation type="submission" date="2016-12" db="EMBL/GenBank/DDBJ databases">
        <title>Complete Genome Sequence of Beggiatoa leptomitiformis D-401.</title>
        <authorList>
            <person name="Fomenkov A."/>
            <person name="Vincze T."/>
            <person name="Grabovich M."/>
            <person name="Anton B.P."/>
            <person name="Dubinina G."/>
            <person name="Orlova M."/>
            <person name="Belousova E."/>
            <person name="Roberts R.J."/>
        </authorList>
    </citation>
    <scope>NUCLEOTIDE SEQUENCE [LARGE SCALE GENOMIC DNA]</scope>
    <source>
        <strain evidence="5">D-401</strain>
    </source>
</reference>
<keyword evidence="2" id="KW-0812">Transmembrane</keyword>
<dbReference type="Gene3D" id="1.10.287.110">
    <property type="entry name" value="DnaJ domain"/>
    <property type="match status" value="1"/>
</dbReference>
<dbReference type="KEGG" id="blep:AL038_07485"/>
<gene>
    <name evidence="4" type="ORF">BLE401_16830</name>
</gene>
<evidence type="ECO:0000256" key="2">
    <source>
        <dbReference type="SAM" id="Phobius"/>
    </source>
</evidence>